<protein>
    <recommendedName>
        <fullName evidence="2">Chorismate mutase domain-containing protein</fullName>
    </recommendedName>
</protein>
<organism evidence="3 4">
    <name type="scientific">Candidatus Daviesbacteria bacterium RIFCSPHIGHO2_02_FULL_43_12</name>
    <dbReference type="NCBI Taxonomy" id="1797776"/>
    <lineage>
        <taxon>Bacteria</taxon>
        <taxon>Candidatus Daviesiibacteriota</taxon>
    </lineage>
</organism>
<accession>A0A1F5KGH3</accession>
<dbReference type="InterPro" id="IPR036979">
    <property type="entry name" value="CM_dom_sf"/>
</dbReference>
<evidence type="ECO:0000313" key="3">
    <source>
        <dbReference type="EMBL" id="OGE39895.1"/>
    </source>
</evidence>
<dbReference type="Pfam" id="PF01817">
    <property type="entry name" value="CM_2"/>
    <property type="match status" value="1"/>
</dbReference>
<dbReference type="InterPro" id="IPR051331">
    <property type="entry name" value="Chorismate_mutase-related"/>
</dbReference>
<gene>
    <name evidence="3" type="ORF">A3D25_03745</name>
</gene>
<reference evidence="3 4" key="1">
    <citation type="journal article" date="2016" name="Nat. Commun.">
        <title>Thousands of microbial genomes shed light on interconnected biogeochemical processes in an aquifer system.</title>
        <authorList>
            <person name="Anantharaman K."/>
            <person name="Brown C.T."/>
            <person name="Hug L.A."/>
            <person name="Sharon I."/>
            <person name="Castelle C.J."/>
            <person name="Probst A.J."/>
            <person name="Thomas B.C."/>
            <person name="Singh A."/>
            <person name="Wilkins M.J."/>
            <person name="Karaoz U."/>
            <person name="Brodie E.L."/>
            <person name="Williams K.H."/>
            <person name="Hubbard S.S."/>
            <person name="Banfield J.F."/>
        </authorList>
    </citation>
    <scope>NUCLEOTIDE SEQUENCE [LARGE SCALE GENOMIC DNA]</scope>
</reference>
<dbReference type="Gene3D" id="1.20.59.10">
    <property type="entry name" value="Chorismate mutase"/>
    <property type="match status" value="1"/>
</dbReference>
<evidence type="ECO:0000259" key="2">
    <source>
        <dbReference type="PROSITE" id="PS51168"/>
    </source>
</evidence>
<dbReference type="SUPFAM" id="SSF48600">
    <property type="entry name" value="Chorismate mutase II"/>
    <property type="match status" value="1"/>
</dbReference>
<feature type="domain" description="Chorismate mutase" evidence="2">
    <location>
        <begin position="1"/>
        <end position="89"/>
    </location>
</feature>
<keyword evidence="1" id="KW-0413">Isomerase</keyword>
<sequence>MEDLNQLRKAIDQIDAKLLDLISQRIEVVKKVGEYKKLVGKPIKDPAREQERIDSLAVQGKALGLTKEIIAKIWMTFFSIAYTIEEQEGAKHD</sequence>
<dbReference type="GO" id="GO:0009697">
    <property type="term" value="P:salicylic acid biosynthetic process"/>
    <property type="evidence" value="ECO:0007669"/>
    <property type="project" value="TreeGrafter"/>
</dbReference>
<evidence type="ECO:0000313" key="4">
    <source>
        <dbReference type="Proteomes" id="UP000177328"/>
    </source>
</evidence>
<dbReference type="AlphaFoldDB" id="A0A1F5KGH3"/>
<dbReference type="EMBL" id="MFDD01000014">
    <property type="protein sequence ID" value="OGE39895.1"/>
    <property type="molecule type" value="Genomic_DNA"/>
</dbReference>
<name>A0A1F5KGH3_9BACT</name>
<dbReference type="InterPro" id="IPR002701">
    <property type="entry name" value="CM_II_prokaryot"/>
</dbReference>
<dbReference type="PANTHER" id="PTHR38041">
    <property type="entry name" value="CHORISMATE MUTASE"/>
    <property type="match status" value="1"/>
</dbReference>
<comment type="caution">
    <text evidence="3">The sequence shown here is derived from an EMBL/GenBank/DDBJ whole genome shotgun (WGS) entry which is preliminary data.</text>
</comment>
<dbReference type="GO" id="GO:0004106">
    <property type="term" value="F:chorismate mutase activity"/>
    <property type="evidence" value="ECO:0007669"/>
    <property type="project" value="InterPro"/>
</dbReference>
<dbReference type="Proteomes" id="UP000177328">
    <property type="component" value="Unassembled WGS sequence"/>
</dbReference>
<dbReference type="SMART" id="SM00830">
    <property type="entry name" value="CM_2"/>
    <property type="match status" value="1"/>
</dbReference>
<dbReference type="GO" id="GO:0046417">
    <property type="term" value="P:chorismate metabolic process"/>
    <property type="evidence" value="ECO:0007669"/>
    <property type="project" value="InterPro"/>
</dbReference>
<evidence type="ECO:0000256" key="1">
    <source>
        <dbReference type="ARBA" id="ARBA00023235"/>
    </source>
</evidence>
<dbReference type="PROSITE" id="PS51168">
    <property type="entry name" value="CHORISMATE_MUT_2"/>
    <property type="match status" value="1"/>
</dbReference>
<proteinExistence type="predicted"/>
<dbReference type="PANTHER" id="PTHR38041:SF1">
    <property type="entry name" value="CHORISMATE MUTASE"/>
    <property type="match status" value="1"/>
</dbReference>
<dbReference type="InterPro" id="IPR036263">
    <property type="entry name" value="Chorismate_II_sf"/>
</dbReference>